<protein>
    <submittedName>
        <fullName evidence="1">Uncharacterized protein</fullName>
    </submittedName>
</protein>
<name>A0A5F7ZU60_MACMU</name>
<evidence type="ECO:0000313" key="1">
    <source>
        <dbReference type="Ensembl" id="ENSMMUP00000068165.1"/>
    </source>
</evidence>
<reference evidence="1" key="3">
    <citation type="submission" date="2025-08" db="UniProtKB">
        <authorList>
            <consortium name="Ensembl"/>
        </authorList>
    </citation>
    <scope>IDENTIFICATION</scope>
    <source>
        <strain evidence="1">17573</strain>
    </source>
</reference>
<dbReference type="PRINTS" id="PR02045">
    <property type="entry name" value="F138DOMAIN"/>
</dbReference>
<reference evidence="1" key="2">
    <citation type="submission" date="2019-01" db="EMBL/GenBank/DDBJ databases">
        <authorList>
            <person name="Graves T."/>
            <person name="Eichler E.E."/>
            <person name="Wilson R.K."/>
        </authorList>
    </citation>
    <scope>NUCLEOTIDE SEQUENCE [LARGE SCALE GENOMIC DNA]</scope>
    <source>
        <strain evidence="1">17573</strain>
    </source>
</reference>
<dbReference type="Bgee" id="ENSMMUG00000063999">
    <property type="expression patterns" value="Expressed in spleen and 14 other cell types or tissues"/>
</dbReference>
<dbReference type="GeneTree" id="ENSGT01150000286943"/>
<dbReference type="VEuPathDB" id="HostDB:ENSMMUG00000063999"/>
<dbReference type="Ensembl" id="ENSMMUT00000082069.1">
    <property type="protein sequence ID" value="ENSMMUP00000068165.1"/>
    <property type="gene ID" value="ENSMMUG00000063999.1"/>
</dbReference>
<dbReference type="PANTHER" id="PTHR12138:SF155">
    <property type="entry name" value="DOWN SYNDROME CRITICAL REGION PROTEIN 8"/>
    <property type="match status" value="1"/>
</dbReference>
<dbReference type="OMA" id="LHGWLIF"/>
<dbReference type="InParanoid" id="A0A5F7ZU60"/>
<proteinExistence type="predicted"/>
<dbReference type="PANTHER" id="PTHR12138">
    <property type="entry name" value="PRIMATE-EXPANDED PROTEIN FAMILY"/>
    <property type="match status" value="1"/>
</dbReference>
<dbReference type="Proteomes" id="UP000006718">
    <property type="component" value="Chromosome 11"/>
</dbReference>
<reference evidence="2" key="1">
    <citation type="journal article" date="2007" name="Science">
        <title>Evolutionary and biomedical insights from the rhesus macaque genome.</title>
        <authorList>
            <person name="Gibbs R.A."/>
            <person name="Rogers J."/>
            <person name="Katze M.G."/>
            <person name="Bumgarner R."/>
            <person name="Weinstock G.M."/>
            <person name="Mardis E.R."/>
            <person name="Remington K.A."/>
            <person name="Strausberg R.L."/>
            <person name="Venter J.C."/>
            <person name="Wilson R.K."/>
            <person name="Batzer M.A."/>
            <person name="Bustamante C.D."/>
            <person name="Eichler E.E."/>
            <person name="Hahn M.W."/>
            <person name="Hardison R.C."/>
            <person name="Makova K.D."/>
            <person name="Miller W."/>
            <person name="Milosavljevic A."/>
            <person name="Palermo R.E."/>
            <person name="Siepel A."/>
            <person name="Sikela J.M."/>
            <person name="Attaway T."/>
            <person name="Bell S."/>
            <person name="Bernard K.E."/>
            <person name="Buhay C.J."/>
            <person name="Chandrabose M.N."/>
            <person name="Dao M."/>
            <person name="Davis C."/>
            <person name="Delehaunty K.D."/>
            <person name="Ding Y."/>
            <person name="Dinh H.H."/>
            <person name="Dugan-Rocha S."/>
            <person name="Fulton L.A."/>
            <person name="Gabisi R.A."/>
            <person name="Garner T.T."/>
            <person name="Godfrey J."/>
            <person name="Hawes A.C."/>
            <person name="Hernandez J."/>
            <person name="Hines S."/>
            <person name="Holder M."/>
            <person name="Hume J."/>
            <person name="Jhangiani S.N."/>
            <person name="Joshi V."/>
            <person name="Khan Z.M."/>
            <person name="Kirkness E.F."/>
            <person name="Cree A."/>
            <person name="Fowler R.G."/>
            <person name="Lee S."/>
            <person name="Lewis L.R."/>
            <person name="Li Z."/>
            <person name="Liu Y.-S."/>
            <person name="Moore S.M."/>
            <person name="Muzny D."/>
            <person name="Nazareth L.V."/>
            <person name="Ngo D.N."/>
            <person name="Okwuonu G.O."/>
            <person name="Pai G."/>
            <person name="Parker D."/>
            <person name="Paul H.A."/>
            <person name="Pfannkoch C."/>
            <person name="Pohl C.S."/>
            <person name="Rogers Y.-H.C."/>
            <person name="Ruiz S.J."/>
            <person name="Sabo A."/>
            <person name="Santibanez J."/>
            <person name="Schneider B.W."/>
            <person name="Smith S.M."/>
            <person name="Sodergren E."/>
            <person name="Svatek A.F."/>
            <person name="Utterback T.R."/>
            <person name="Vattathil S."/>
            <person name="Warren W."/>
            <person name="White C.S."/>
            <person name="Chinwalla A.T."/>
            <person name="Feng Y."/>
            <person name="Halpern A.L."/>
            <person name="Hillier L.W."/>
            <person name="Huang X."/>
            <person name="Minx P."/>
            <person name="Nelson J.O."/>
            <person name="Pepin K.H."/>
            <person name="Qin X."/>
            <person name="Sutton G.G."/>
            <person name="Venter E."/>
            <person name="Walenz B.P."/>
            <person name="Wallis J.W."/>
            <person name="Worley K.C."/>
            <person name="Yang S.-P."/>
            <person name="Jones S.M."/>
            <person name="Marra M.A."/>
            <person name="Rocchi M."/>
            <person name="Schein J.E."/>
            <person name="Baertsch R."/>
            <person name="Clarke L."/>
            <person name="Csuros M."/>
            <person name="Glasscock J."/>
            <person name="Harris R.A."/>
            <person name="Havlak P."/>
            <person name="Jackson A.R."/>
            <person name="Jiang H."/>
            <person name="Liu Y."/>
            <person name="Messina D.N."/>
            <person name="Shen Y."/>
            <person name="Song H.X.-Z."/>
            <person name="Wylie T."/>
            <person name="Zhang L."/>
            <person name="Birney E."/>
            <person name="Han K."/>
            <person name="Konkel M.K."/>
            <person name="Lee J."/>
            <person name="Smit A.F.A."/>
            <person name="Ullmer B."/>
            <person name="Wang H."/>
            <person name="Xing J."/>
            <person name="Burhans R."/>
            <person name="Cheng Z."/>
            <person name="Karro J.E."/>
            <person name="Ma J."/>
            <person name="Raney B."/>
            <person name="She X."/>
            <person name="Cox M.J."/>
            <person name="Demuth J.P."/>
            <person name="Dumas L.J."/>
            <person name="Han S.-G."/>
            <person name="Hopkins J."/>
            <person name="Karimpour-Fard A."/>
            <person name="Kim Y.H."/>
            <person name="Pollack J.R."/>
            <person name="Vinar T."/>
            <person name="Addo-Quaye C."/>
            <person name="Degenhardt J."/>
            <person name="Denby A."/>
            <person name="Hubisz M.J."/>
            <person name="Indap A."/>
            <person name="Kosiol C."/>
            <person name="Lahn B.T."/>
            <person name="Lawson H.A."/>
            <person name="Marklein A."/>
            <person name="Nielsen R."/>
            <person name="Vallender E.J."/>
            <person name="Clark A.G."/>
            <person name="Ferguson B."/>
            <person name="Hernandez R.D."/>
            <person name="Hirani K."/>
            <person name="Kehrer-Sawatzki H."/>
            <person name="Kolb J."/>
            <person name="Patil S."/>
            <person name="Pu L.-L."/>
            <person name="Ren Y."/>
            <person name="Smith D.G."/>
            <person name="Wheeler D.A."/>
            <person name="Schenck I."/>
            <person name="Ball E.V."/>
            <person name="Chen R."/>
            <person name="Cooper D.N."/>
            <person name="Giardine B."/>
            <person name="Hsu F."/>
            <person name="Kent W.J."/>
            <person name="Lesk A."/>
            <person name="Nelson D.L."/>
            <person name="O'brien W.E."/>
            <person name="Pruefer K."/>
            <person name="Stenson P.D."/>
            <person name="Wallace J.C."/>
            <person name="Ke H."/>
            <person name="Liu X.-M."/>
            <person name="Wang P."/>
            <person name="Xiang A.P."/>
            <person name="Yang F."/>
            <person name="Barber G.P."/>
            <person name="Haussler D."/>
            <person name="Karolchik D."/>
            <person name="Kern A.D."/>
            <person name="Kuhn R.M."/>
            <person name="Smith K.E."/>
            <person name="Zwieg A.S."/>
        </authorList>
    </citation>
    <scope>NUCLEOTIDE SEQUENCE [LARGE SCALE GENOMIC DNA]</scope>
    <source>
        <strain evidence="2">17573</strain>
    </source>
</reference>
<organism evidence="1 2">
    <name type="scientific">Macaca mulatta</name>
    <name type="common">Rhesus macaque</name>
    <dbReference type="NCBI Taxonomy" id="9544"/>
    <lineage>
        <taxon>Eukaryota</taxon>
        <taxon>Metazoa</taxon>
        <taxon>Chordata</taxon>
        <taxon>Craniata</taxon>
        <taxon>Vertebrata</taxon>
        <taxon>Euteleostomi</taxon>
        <taxon>Mammalia</taxon>
        <taxon>Eutheria</taxon>
        <taxon>Euarchontoglires</taxon>
        <taxon>Primates</taxon>
        <taxon>Haplorrhini</taxon>
        <taxon>Catarrhini</taxon>
        <taxon>Cercopithecidae</taxon>
        <taxon>Cercopithecinae</taxon>
        <taxon>Macaca</taxon>
    </lineage>
</organism>
<evidence type="ECO:0000313" key="2">
    <source>
        <dbReference type="Proteomes" id="UP000006718"/>
    </source>
</evidence>
<sequence>DGVSLLLPRLECSGAILAHCNLCLLGSSDSPKSVSQVGGITGACLHGWLIFVFLVETGFHHVGQAGLKLLTSGDPRTSASQSAGITGTWPFSFEDFFDLLVIRVYVV</sequence>
<dbReference type="AlphaFoldDB" id="A0A5F7ZU60"/>
<accession>A0A5F7ZU60</accession>
<keyword evidence="2" id="KW-1185">Reference proteome</keyword>
<reference evidence="1" key="4">
    <citation type="submission" date="2025-09" db="UniProtKB">
        <authorList>
            <consortium name="Ensembl"/>
        </authorList>
    </citation>
    <scope>IDENTIFICATION</scope>
    <source>
        <strain evidence="1">17573</strain>
    </source>
</reference>